<accession>A0A0C5G5J9</accession>
<name>A0A0C5G5J9_9ACTN</name>
<dbReference type="InterPro" id="IPR036188">
    <property type="entry name" value="FAD/NAD-bd_sf"/>
</dbReference>
<protein>
    <recommendedName>
        <fullName evidence="2">FAD-dependent urate hydroxylase HpyO/Asp monooxygenase CreE-like FAD/NAD(P)-binding domain-containing protein</fullName>
    </recommendedName>
</protein>
<dbReference type="HOGENOM" id="CLU_043665_0_0_11"/>
<gene>
    <name evidence="3" type="ORF">TU94_22980</name>
</gene>
<dbReference type="STRING" id="477245.TU94_22980"/>
<dbReference type="PANTHER" id="PTHR40254:SF1">
    <property type="entry name" value="BLR0577 PROTEIN"/>
    <property type="match status" value="1"/>
</dbReference>
<evidence type="ECO:0000259" key="2">
    <source>
        <dbReference type="Pfam" id="PF13454"/>
    </source>
</evidence>
<dbReference type="InterPro" id="IPR038732">
    <property type="entry name" value="HpyO/CreE_NAD-binding"/>
</dbReference>
<feature type="compositionally biased region" description="Polar residues" evidence="1">
    <location>
        <begin position="465"/>
        <end position="474"/>
    </location>
</feature>
<feature type="region of interest" description="Disordered" evidence="1">
    <location>
        <begin position="465"/>
        <end position="490"/>
    </location>
</feature>
<dbReference type="Proteomes" id="UP000032234">
    <property type="component" value="Chromosome"/>
</dbReference>
<dbReference type="SUPFAM" id="SSF51905">
    <property type="entry name" value="FAD/NAD(P)-binding domain"/>
    <property type="match status" value="1"/>
</dbReference>
<organism evidence="3 4">
    <name type="scientific">Streptomyces cyaneogriseus subsp. noncyanogenus</name>
    <dbReference type="NCBI Taxonomy" id="477245"/>
    <lineage>
        <taxon>Bacteria</taxon>
        <taxon>Bacillati</taxon>
        <taxon>Actinomycetota</taxon>
        <taxon>Actinomycetes</taxon>
        <taxon>Kitasatosporales</taxon>
        <taxon>Streptomycetaceae</taxon>
        <taxon>Streptomyces</taxon>
    </lineage>
</organism>
<sequence>MIIGGGASAVSTLAHLAGDPGVERITFVAPTPIGLGTAFGTTDPLLLCNTSVDVTSLVADGRSDFLDYLAARGHPVHRADFAPRYLVGQYCRERYTELCARARAAGTKVTHIRERSVGVERSRDGYRVLLAGGAVVTGTDILLCVGADVPKLPDEVRAHRGDPRLIESPYPAGRLRRLPADARVLTLGTKLSAIDSALVLCSTGRRTTVLTSPSGTLPAVRTALCRDDRAAFDRAAWSALDPDDASFDRRLARMLVRAVRAHRRSAGSERPRLGGDATRLLDHERRLAAEDRTAWQEIVAELIDTLNTHVPRWSPAARARVLARYRGLMSRYISAIPLRNARLLARHLAQGRLRVADAYPERIERAADGWTVHWPGGATETFDYVVNAAGYRVAPVSCTGTGLRIGGPDTGPGPEVLADLRLRLPHRRSPERIWAVGASAGGRYPIVNYLRAAAQHAAVVAGQLTSGTPATPQRSAARPGPRPTIHRSAA</sequence>
<dbReference type="EMBL" id="CP010849">
    <property type="protein sequence ID" value="AJP03905.1"/>
    <property type="molecule type" value="Genomic_DNA"/>
</dbReference>
<dbReference type="AlphaFoldDB" id="A0A0C5G5J9"/>
<evidence type="ECO:0000313" key="4">
    <source>
        <dbReference type="Proteomes" id="UP000032234"/>
    </source>
</evidence>
<dbReference type="PANTHER" id="PTHR40254">
    <property type="entry name" value="BLR0577 PROTEIN"/>
    <property type="match status" value="1"/>
</dbReference>
<dbReference type="Gene3D" id="3.50.50.60">
    <property type="entry name" value="FAD/NAD(P)-binding domain"/>
    <property type="match status" value="1"/>
</dbReference>
<evidence type="ECO:0000256" key="1">
    <source>
        <dbReference type="SAM" id="MobiDB-lite"/>
    </source>
</evidence>
<dbReference type="PATRIC" id="fig|477245.3.peg.4856"/>
<dbReference type="Pfam" id="PF13454">
    <property type="entry name" value="NAD_binding_9"/>
    <property type="match status" value="1"/>
</dbReference>
<evidence type="ECO:0000313" key="3">
    <source>
        <dbReference type="EMBL" id="AJP03905.1"/>
    </source>
</evidence>
<keyword evidence="4" id="KW-1185">Reference proteome</keyword>
<proteinExistence type="predicted"/>
<feature type="domain" description="FAD-dependent urate hydroxylase HpyO/Asp monooxygenase CreE-like FAD/NAD(P)-binding" evidence="2">
    <location>
        <begin position="2"/>
        <end position="146"/>
    </location>
</feature>
<reference evidence="3 4" key="1">
    <citation type="submission" date="2015-02" db="EMBL/GenBank/DDBJ databases">
        <title>Genome sequence of thermotolerant Streptomyces cyaneogriseus subsp. Noncyanogenus NMWT1, the producer of nematocidal antibiotics nemadectin.</title>
        <authorList>
            <person name="Wang H."/>
            <person name="Li C."/>
            <person name="Xiang W."/>
            <person name="Wang X."/>
        </authorList>
    </citation>
    <scope>NUCLEOTIDE SEQUENCE [LARGE SCALE GENOMIC DNA]</scope>
    <source>
        <strain evidence="3 4">NMWT 1</strain>
    </source>
</reference>
<dbReference type="InterPro" id="IPR052189">
    <property type="entry name" value="L-asp_N-monooxygenase_NS-form"/>
</dbReference>
<dbReference type="KEGG" id="scw:TU94_22980"/>